<accession>A0ABY4JUW3</accession>
<evidence type="ECO:0000313" key="1">
    <source>
        <dbReference type="EMBL" id="UPO23124.1"/>
    </source>
</evidence>
<keyword evidence="2" id="KW-1185">Reference proteome</keyword>
<gene>
    <name evidence="1" type="ORF">MZO21_11840</name>
</gene>
<organism evidence="1 2">
    <name type="scientific">Acinetobacter portensis</name>
    <dbReference type="NCBI Taxonomy" id="1839785"/>
    <lineage>
        <taxon>Bacteria</taxon>
        <taxon>Pseudomonadati</taxon>
        <taxon>Pseudomonadota</taxon>
        <taxon>Gammaproteobacteria</taxon>
        <taxon>Moraxellales</taxon>
        <taxon>Moraxellaceae</taxon>
        <taxon>Acinetobacter</taxon>
    </lineage>
</organism>
<protein>
    <recommendedName>
        <fullName evidence="3">Transposase</fullName>
    </recommendedName>
</protein>
<dbReference type="Proteomes" id="UP000831422">
    <property type="component" value="Chromosome"/>
</dbReference>
<evidence type="ECO:0000313" key="2">
    <source>
        <dbReference type="Proteomes" id="UP000831422"/>
    </source>
</evidence>
<sequence length="155" mass="18445">MHEIWIQDDFKFQPIHSLNIEALNFDQVVNLRQQKKRHDLSLWLWNYLWSNLQNVSKFDHSSYYKLKYWPQYSKNVPKETLKISSCFQHGANISTISKNLNINPELINKFIYIALACDLIQEIPAHEAKLKFNNEDNTPSTLRSFFSKMRKKLGI</sequence>
<reference evidence="1 2" key="1">
    <citation type="submission" date="2022-04" db="EMBL/GenBank/DDBJ databases">
        <title>Occurrence of NDM-1-producing Shewanella putrefaciens and Acinetobacter portensis in a dairy farm from China.</title>
        <authorList>
            <person name="Li R."/>
            <person name="Zhang L."/>
        </authorList>
    </citation>
    <scope>NUCLEOTIDE SEQUENCE [LARGE SCALE GENOMIC DNA]</scope>
    <source>
        <strain evidence="1 2">JNE5</strain>
    </source>
</reference>
<proteinExistence type="predicted"/>
<name>A0ABY4JUW3_9GAMM</name>
<dbReference type="EMBL" id="CP096120">
    <property type="protein sequence ID" value="UPO23124.1"/>
    <property type="molecule type" value="Genomic_DNA"/>
</dbReference>
<evidence type="ECO:0008006" key="3">
    <source>
        <dbReference type="Google" id="ProtNLM"/>
    </source>
</evidence>